<feature type="signal peptide" evidence="2">
    <location>
        <begin position="1"/>
        <end position="20"/>
    </location>
</feature>
<evidence type="ECO:0000313" key="3">
    <source>
        <dbReference type="EMBL" id="APT90329.1"/>
    </source>
</evidence>
<evidence type="ECO:0008006" key="5">
    <source>
        <dbReference type="Google" id="ProtNLM"/>
    </source>
</evidence>
<organism evidence="3 4">
    <name type="scientific">Corynebacterium sphenisci DSM 44792</name>
    <dbReference type="NCBI Taxonomy" id="1437874"/>
    <lineage>
        <taxon>Bacteria</taxon>
        <taxon>Bacillati</taxon>
        <taxon>Actinomycetota</taxon>
        <taxon>Actinomycetes</taxon>
        <taxon>Mycobacteriales</taxon>
        <taxon>Corynebacteriaceae</taxon>
        <taxon>Corynebacterium</taxon>
    </lineage>
</organism>
<dbReference type="Proteomes" id="UP000185469">
    <property type="component" value="Chromosome"/>
</dbReference>
<feature type="region of interest" description="Disordered" evidence="1">
    <location>
        <begin position="42"/>
        <end position="69"/>
    </location>
</feature>
<reference evidence="3 4" key="1">
    <citation type="submission" date="2014-08" db="EMBL/GenBank/DDBJ databases">
        <title>Complete genome sequence of Corynebacterium sphenisci CECT 5990(T) (=DSM 44792(T)), isolated from healthy wild penguins.</title>
        <authorList>
            <person name="Ruckert C."/>
            <person name="Albersmeier A."/>
            <person name="Winkler A."/>
            <person name="Kalinowski J."/>
        </authorList>
    </citation>
    <scope>NUCLEOTIDE SEQUENCE [LARGE SCALE GENOMIC DNA]</scope>
    <source>
        <strain evidence="3 4">DSM 44792</strain>
    </source>
</reference>
<accession>A0A1L7CWS7</accession>
<evidence type="ECO:0000313" key="4">
    <source>
        <dbReference type="Proteomes" id="UP000185469"/>
    </source>
</evidence>
<gene>
    <name evidence="3" type="ORF">CSPHI_03785</name>
</gene>
<feature type="chain" id="PRO_5038423570" description="Secreted protein" evidence="2">
    <location>
        <begin position="21"/>
        <end position="69"/>
    </location>
</feature>
<name>A0A1L7CWS7_9CORY</name>
<feature type="compositionally biased region" description="Low complexity" evidence="1">
    <location>
        <begin position="46"/>
        <end position="63"/>
    </location>
</feature>
<sequence length="69" mass="7019">MRNRLTGALAAGLIASAALVACSPPNEQDSDVQVTDQENAVRTYESDAGATTTETGAETDSAGYGTAQQ</sequence>
<dbReference type="EMBL" id="CP009248">
    <property type="protein sequence ID" value="APT90329.1"/>
    <property type="molecule type" value="Genomic_DNA"/>
</dbReference>
<dbReference type="KEGG" id="csph:CSPHI_03785"/>
<dbReference type="AlphaFoldDB" id="A0A1L7CWS7"/>
<dbReference type="PROSITE" id="PS51257">
    <property type="entry name" value="PROKAR_LIPOPROTEIN"/>
    <property type="match status" value="1"/>
</dbReference>
<keyword evidence="2" id="KW-0732">Signal</keyword>
<dbReference type="RefSeq" id="WP_075691558.1">
    <property type="nucleotide sequence ID" value="NZ_CP009248.1"/>
</dbReference>
<protein>
    <recommendedName>
        <fullName evidence="5">Secreted protein</fullName>
    </recommendedName>
</protein>
<evidence type="ECO:0000256" key="1">
    <source>
        <dbReference type="SAM" id="MobiDB-lite"/>
    </source>
</evidence>
<keyword evidence="4" id="KW-1185">Reference proteome</keyword>
<proteinExistence type="predicted"/>
<evidence type="ECO:0000256" key="2">
    <source>
        <dbReference type="SAM" id="SignalP"/>
    </source>
</evidence>